<evidence type="ECO:0000313" key="8">
    <source>
        <dbReference type="Proteomes" id="UP001408789"/>
    </source>
</evidence>
<dbReference type="AlphaFoldDB" id="A0AAP0DKG0"/>
<dbReference type="PROSITE" id="PS50103">
    <property type="entry name" value="ZF_C3H1"/>
    <property type="match status" value="1"/>
</dbReference>
<feature type="zinc finger region" description="C3H1-type" evidence="5">
    <location>
        <begin position="318"/>
        <end position="346"/>
    </location>
</feature>
<dbReference type="InterPro" id="IPR036855">
    <property type="entry name" value="Znf_CCCH_sf"/>
</dbReference>
<accession>A0AAP0DKG0</accession>
<dbReference type="SUPFAM" id="SSF90229">
    <property type="entry name" value="CCCH zinc finger"/>
    <property type="match status" value="1"/>
</dbReference>
<sequence length="371" mass="41346">MLGRWGSELRIGCEHPQKQHFRASRVQPSRRSFHNIPQIECACPPQFLVDPDWKMEAGSESQETRIQLQRESRTVEAIYYCTSNIPLNPFVASNALDFNDDSRVPVIPLDVINDETSPDDPLISTGPTVEVGEKTTQPILHRDEVIRTAVALVALIKSKEPGSQIDLELLIQLLCNPGMLDQLMREHGFSTNHSSVITRAHPQEHSSVPLPNPRPAVGGYNTWSPSAPFSLSLSRGVKNMIEQIHSNSESQNPSSNKKVDLGKFRKLINEYGVHLGDDRVKPGPSVVKDAAYYRRLVSLHGMGQENDKPHGSVKQTGLQERRLCAYFNRPNGCRLGSSCQFQHVRGGLRVVGEQQGPKRMKLSGGNFARHT</sequence>
<organism evidence="7 8">
    <name type="scientific">Deinandra increscens subsp. villosa</name>
    <dbReference type="NCBI Taxonomy" id="3103831"/>
    <lineage>
        <taxon>Eukaryota</taxon>
        <taxon>Viridiplantae</taxon>
        <taxon>Streptophyta</taxon>
        <taxon>Embryophyta</taxon>
        <taxon>Tracheophyta</taxon>
        <taxon>Spermatophyta</taxon>
        <taxon>Magnoliopsida</taxon>
        <taxon>eudicotyledons</taxon>
        <taxon>Gunneridae</taxon>
        <taxon>Pentapetalae</taxon>
        <taxon>asterids</taxon>
        <taxon>campanulids</taxon>
        <taxon>Asterales</taxon>
        <taxon>Asteraceae</taxon>
        <taxon>Asteroideae</taxon>
        <taxon>Heliantheae alliance</taxon>
        <taxon>Madieae</taxon>
        <taxon>Madiinae</taxon>
        <taxon>Deinandra</taxon>
    </lineage>
</organism>
<evidence type="ECO:0000256" key="3">
    <source>
        <dbReference type="ARBA" id="ARBA00022833"/>
    </source>
</evidence>
<dbReference type="PANTHER" id="PTHR33400">
    <property type="entry name" value="ZINC FINGER CCCH DOMAIN-CONTAINING PROTEIN 6-RELATED"/>
    <property type="match status" value="1"/>
</dbReference>
<evidence type="ECO:0000259" key="6">
    <source>
        <dbReference type="PROSITE" id="PS50103"/>
    </source>
</evidence>
<gene>
    <name evidence="7" type="ORF">SSX86_003083</name>
</gene>
<evidence type="ECO:0000313" key="7">
    <source>
        <dbReference type="EMBL" id="KAK9074765.1"/>
    </source>
</evidence>
<dbReference type="PANTHER" id="PTHR33400:SF2">
    <property type="entry name" value="ZINC FINGER CCCH DOMAIN-CONTAINING PROTEIN 6"/>
    <property type="match status" value="1"/>
</dbReference>
<keyword evidence="3 5" id="KW-0862">Zinc</keyword>
<keyword evidence="1 5" id="KW-0479">Metal-binding</keyword>
<evidence type="ECO:0000256" key="5">
    <source>
        <dbReference type="PROSITE-ProRule" id="PRU00723"/>
    </source>
</evidence>
<reference evidence="7 8" key="1">
    <citation type="submission" date="2024-04" db="EMBL/GenBank/DDBJ databases">
        <title>The reference genome of an endangered Asteraceae, Deinandra increscens subsp. villosa, native to the Central Coast of California.</title>
        <authorList>
            <person name="Guilliams M."/>
            <person name="Hasenstab-Lehman K."/>
            <person name="Meyer R."/>
            <person name="Mcevoy S."/>
        </authorList>
    </citation>
    <scope>NUCLEOTIDE SEQUENCE [LARGE SCALE GENOMIC DNA]</scope>
    <source>
        <tissue evidence="7">Leaf</tissue>
    </source>
</reference>
<protein>
    <recommendedName>
        <fullName evidence="6">C3H1-type domain-containing protein</fullName>
    </recommendedName>
</protein>
<evidence type="ECO:0000256" key="4">
    <source>
        <dbReference type="ARBA" id="ARBA00023125"/>
    </source>
</evidence>
<dbReference type="GO" id="GO:0008270">
    <property type="term" value="F:zinc ion binding"/>
    <property type="evidence" value="ECO:0007669"/>
    <property type="project" value="UniProtKB-KW"/>
</dbReference>
<name>A0AAP0DKG0_9ASTR</name>
<dbReference type="Proteomes" id="UP001408789">
    <property type="component" value="Unassembled WGS sequence"/>
</dbReference>
<dbReference type="InterPro" id="IPR000571">
    <property type="entry name" value="Znf_CCCH"/>
</dbReference>
<proteinExistence type="predicted"/>
<evidence type="ECO:0000256" key="2">
    <source>
        <dbReference type="ARBA" id="ARBA00022771"/>
    </source>
</evidence>
<dbReference type="GO" id="GO:0003677">
    <property type="term" value="F:DNA binding"/>
    <property type="evidence" value="ECO:0007669"/>
    <property type="project" value="UniProtKB-KW"/>
</dbReference>
<keyword evidence="8" id="KW-1185">Reference proteome</keyword>
<comment type="caution">
    <text evidence="7">The sequence shown here is derived from an EMBL/GenBank/DDBJ whole genome shotgun (WGS) entry which is preliminary data.</text>
</comment>
<keyword evidence="2 5" id="KW-0863">Zinc-finger</keyword>
<feature type="domain" description="C3H1-type" evidence="6">
    <location>
        <begin position="318"/>
        <end position="346"/>
    </location>
</feature>
<dbReference type="EMBL" id="JBCNJP010000007">
    <property type="protein sequence ID" value="KAK9074765.1"/>
    <property type="molecule type" value="Genomic_DNA"/>
</dbReference>
<evidence type="ECO:0000256" key="1">
    <source>
        <dbReference type="ARBA" id="ARBA00022723"/>
    </source>
</evidence>
<keyword evidence="4" id="KW-0238">DNA-binding</keyword>